<dbReference type="Gene3D" id="3.40.50.1000">
    <property type="entry name" value="HAD superfamily/HAD-like"/>
    <property type="match status" value="1"/>
</dbReference>
<keyword evidence="1" id="KW-0813">Transport</keyword>
<dbReference type="SMART" id="SM00577">
    <property type="entry name" value="CPDc"/>
    <property type="match status" value="1"/>
</dbReference>
<evidence type="ECO:0000313" key="4">
    <source>
        <dbReference type="Proteomes" id="UP000815325"/>
    </source>
</evidence>
<keyword evidence="1" id="KW-0809">Transit peptide</keyword>
<dbReference type="PANTHER" id="PTHR12210">
    <property type="entry name" value="DULLARD PROTEIN PHOSPHATASE"/>
    <property type="match status" value="1"/>
</dbReference>
<keyword evidence="1" id="KW-0811">Translocation</keyword>
<dbReference type="InterPro" id="IPR023214">
    <property type="entry name" value="HAD_sf"/>
</dbReference>
<proteinExistence type="inferred from homology"/>
<evidence type="ECO:0000259" key="2">
    <source>
        <dbReference type="PROSITE" id="PS50969"/>
    </source>
</evidence>
<name>A0ABQ7GMZ8_DUNSA</name>
<comment type="subunit">
    <text evidence="1">Component of the TIM23 complex.</text>
</comment>
<evidence type="ECO:0000313" key="3">
    <source>
        <dbReference type="EMBL" id="KAF5835981.1"/>
    </source>
</evidence>
<comment type="similarity">
    <text evidence="1">Belongs to the TIM50 family.</text>
</comment>
<keyword evidence="1" id="KW-0496">Mitochondrion</keyword>
<evidence type="ECO:0000256" key="1">
    <source>
        <dbReference type="RuleBase" id="RU365079"/>
    </source>
</evidence>
<gene>
    <name evidence="3" type="ORF">DUNSADRAFT_6597</name>
</gene>
<organism evidence="3 4">
    <name type="scientific">Dunaliella salina</name>
    <name type="common">Green alga</name>
    <name type="synonym">Protococcus salinus</name>
    <dbReference type="NCBI Taxonomy" id="3046"/>
    <lineage>
        <taxon>Eukaryota</taxon>
        <taxon>Viridiplantae</taxon>
        <taxon>Chlorophyta</taxon>
        <taxon>core chlorophytes</taxon>
        <taxon>Chlorophyceae</taxon>
        <taxon>CS clade</taxon>
        <taxon>Chlamydomonadales</taxon>
        <taxon>Dunaliellaceae</taxon>
        <taxon>Dunaliella</taxon>
    </lineage>
</organism>
<comment type="caution">
    <text evidence="3">The sequence shown here is derived from an EMBL/GenBank/DDBJ whole genome shotgun (WGS) entry which is preliminary data.</text>
</comment>
<dbReference type="EMBL" id="MU069680">
    <property type="protein sequence ID" value="KAF5835981.1"/>
    <property type="molecule type" value="Genomic_DNA"/>
</dbReference>
<dbReference type="InterPro" id="IPR004274">
    <property type="entry name" value="FCP1_dom"/>
</dbReference>
<dbReference type="SUPFAM" id="SSF56784">
    <property type="entry name" value="HAD-like"/>
    <property type="match status" value="1"/>
</dbReference>
<dbReference type="PROSITE" id="PS50969">
    <property type="entry name" value="FCP1"/>
    <property type="match status" value="1"/>
</dbReference>
<accession>A0ABQ7GMZ8</accession>
<sequence length="316" mass="35027">MEPRILLLLDMNGTICYRSEERVAGNVREDLYIRHKYYYKRRGIEEFVKQLASTGHFKVAVYSSMMSHNIQAGLNAIMNPQTRQQLLAILDRGMNKPDPTGKDPWDTVRDMRKVWRRLPEFGPKNTLLLDNEARKFAEDAANGIVVPEFGAAEVLGRKTNTLDSLTAYLLKMGESGPSDVREYLRSHPFDPSKTVGEQRLPHPAGPATAVRVSATTSAADELASAVRGLQLNHGGTPRTEPPTVPSGTALHLVCIENGCFKMTGKYTSEDGTPYAVQVKGDAGNVKMRIDTKMDFNRLVEEADAAGCQLDINQESF</sequence>
<dbReference type="InterPro" id="IPR050365">
    <property type="entry name" value="TIM50"/>
</dbReference>
<feature type="domain" description="FCP1 homology" evidence="2">
    <location>
        <begin position="1"/>
        <end position="172"/>
    </location>
</feature>
<protein>
    <recommendedName>
        <fullName evidence="1">Mitochondrial import inner membrane translocase subunit TIM50</fullName>
    </recommendedName>
</protein>
<dbReference type="InterPro" id="IPR036412">
    <property type="entry name" value="HAD-like_sf"/>
</dbReference>
<dbReference type="Pfam" id="PF03031">
    <property type="entry name" value="NIF"/>
    <property type="match status" value="1"/>
</dbReference>
<reference evidence="3" key="1">
    <citation type="submission" date="2017-08" db="EMBL/GenBank/DDBJ databases">
        <authorList>
            <person name="Polle J.E."/>
            <person name="Barry K."/>
            <person name="Cushman J."/>
            <person name="Schmutz J."/>
            <person name="Tran D."/>
            <person name="Hathwaick L.T."/>
            <person name="Yim W.C."/>
            <person name="Jenkins J."/>
            <person name="Mckie-Krisberg Z.M."/>
            <person name="Prochnik S."/>
            <person name="Lindquist E."/>
            <person name="Dockter R.B."/>
            <person name="Adam C."/>
            <person name="Molina H."/>
            <person name="Bunkerborg J."/>
            <person name="Jin E."/>
            <person name="Buchheim M."/>
            <person name="Magnuson J."/>
        </authorList>
    </citation>
    <scope>NUCLEOTIDE SEQUENCE</scope>
    <source>
        <strain evidence="3">CCAP 19/18</strain>
    </source>
</reference>
<keyword evidence="1" id="KW-0653">Protein transport</keyword>
<keyword evidence="4" id="KW-1185">Reference proteome</keyword>
<dbReference type="Proteomes" id="UP000815325">
    <property type="component" value="Unassembled WGS sequence"/>
</dbReference>
<comment type="function">
    <text evidence="1">Essential component of the TIM23 complex, a complex that mediates the translocation of transit peptide-containing proteins across the mitochondrial inner membrane.</text>
</comment>
<comment type="subcellular location">
    <subcellularLocation>
        <location evidence="1">Mitochondrion inner membrane</location>
        <topology evidence="1">Single-pass membrane protein</topology>
    </subcellularLocation>
</comment>